<dbReference type="GO" id="GO:0046872">
    <property type="term" value="F:metal ion binding"/>
    <property type="evidence" value="ECO:0007669"/>
    <property type="project" value="UniProtKB-KW"/>
</dbReference>
<evidence type="ECO:0000256" key="6">
    <source>
        <dbReference type="ARBA" id="ARBA00023136"/>
    </source>
</evidence>
<feature type="transmembrane region" description="Helical" evidence="8">
    <location>
        <begin position="165"/>
        <end position="183"/>
    </location>
</feature>
<proteinExistence type="predicted"/>
<dbReference type="GO" id="GO:0016780">
    <property type="term" value="F:phosphotransferase activity, for other substituted phosphate groups"/>
    <property type="evidence" value="ECO:0007669"/>
    <property type="project" value="InterPro"/>
</dbReference>
<dbReference type="InterPro" id="IPR018480">
    <property type="entry name" value="PNAcMuramoyl-5peptid_Trfase_CS"/>
</dbReference>
<evidence type="ECO:0000256" key="7">
    <source>
        <dbReference type="PIRSR" id="PIRSR600715-1"/>
    </source>
</evidence>
<feature type="binding site" evidence="7">
    <location>
        <position position="219"/>
    </location>
    <ligand>
        <name>Mg(2+)</name>
        <dbReference type="ChEBI" id="CHEBI:18420"/>
    </ligand>
</feature>
<keyword evidence="10" id="KW-1185">Reference proteome</keyword>
<dbReference type="PANTHER" id="PTHR22926:SF3">
    <property type="entry name" value="UNDECAPRENYL-PHOSPHATE ALPHA-N-ACETYLGLUCOSAMINYL 1-PHOSPHATE TRANSFERASE"/>
    <property type="match status" value="1"/>
</dbReference>
<dbReference type="GO" id="GO:0071555">
    <property type="term" value="P:cell wall organization"/>
    <property type="evidence" value="ECO:0007669"/>
    <property type="project" value="TreeGrafter"/>
</dbReference>
<feature type="transmembrane region" description="Helical" evidence="8">
    <location>
        <begin position="50"/>
        <end position="71"/>
    </location>
</feature>
<evidence type="ECO:0000313" key="10">
    <source>
        <dbReference type="Proteomes" id="UP000191055"/>
    </source>
</evidence>
<name>A0A1T5D098_9BACT</name>
<dbReference type="OrthoDB" id="9783652at2"/>
<keyword evidence="2" id="KW-1003">Cell membrane</keyword>
<feature type="transmembrane region" description="Helical" evidence="8">
    <location>
        <begin position="257"/>
        <end position="275"/>
    </location>
</feature>
<dbReference type="GO" id="GO:0005886">
    <property type="term" value="C:plasma membrane"/>
    <property type="evidence" value="ECO:0007669"/>
    <property type="project" value="UniProtKB-SubCell"/>
</dbReference>
<dbReference type="PROSITE" id="PS01348">
    <property type="entry name" value="MRAY_2"/>
    <property type="match status" value="1"/>
</dbReference>
<evidence type="ECO:0000256" key="1">
    <source>
        <dbReference type="ARBA" id="ARBA00004651"/>
    </source>
</evidence>
<keyword evidence="7" id="KW-0460">Magnesium</keyword>
<dbReference type="InterPro" id="IPR000715">
    <property type="entry name" value="Glycosyl_transferase_4"/>
</dbReference>
<dbReference type="RefSeq" id="WP_079556719.1">
    <property type="nucleotide sequence ID" value="NZ_CP021904.1"/>
</dbReference>
<evidence type="ECO:0000256" key="5">
    <source>
        <dbReference type="ARBA" id="ARBA00022989"/>
    </source>
</evidence>
<dbReference type="GO" id="GO:0009103">
    <property type="term" value="P:lipopolysaccharide biosynthetic process"/>
    <property type="evidence" value="ECO:0007669"/>
    <property type="project" value="TreeGrafter"/>
</dbReference>
<organism evidence="9 10">
    <name type="scientific">Alkalitalea saponilacus</name>
    <dbReference type="NCBI Taxonomy" id="889453"/>
    <lineage>
        <taxon>Bacteria</taxon>
        <taxon>Pseudomonadati</taxon>
        <taxon>Bacteroidota</taxon>
        <taxon>Bacteroidia</taxon>
        <taxon>Marinilabiliales</taxon>
        <taxon>Marinilabiliaceae</taxon>
        <taxon>Alkalitalea</taxon>
    </lineage>
</organism>
<evidence type="ECO:0000313" key="9">
    <source>
        <dbReference type="EMBL" id="SKB65023.1"/>
    </source>
</evidence>
<dbReference type="PANTHER" id="PTHR22926">
    <property type="entry name" value="PHOSPHO-N-ACETYLMURAMOYL-PENTAPEPTIDE-TRANSFERASE"/>
    <property type="match status" value="1"/>
</dbReference>
<protein>
    <submittedName>
        <fullName evidence="9">UDP-N-acetylmuramyl pentapeptide phosphotransferase/UDP-N-acetylglucosamine-1-phosphate transferase</fullName>
    </submittedName>
</protein>
<feature type="transmembrane region" description="Helical" evidence="8">
    <location>
        <begin position="330"/>
        <end position="352"/>
    </location>
</feature>
<dbReference type="EMBL" id="FUYV01000004">
    <property type="protein sequence ID" value="SKB65023.1"/>
    <property type="molecule type" value="Genomic_DNA"/>
</dbReference>
<keyword evidence="5 8" id="KW-1133">Transmembrane helix</keyword>
<keyword evidence="4 8" id="KW-0812">Transmembrane</keyword>
<gene>
    <name evidence="9" type="ORF">SAMN03080601_00934</name>
</gene>
<evidence type="ECO:0000256" key="4">
    <source>
        <dbReference type="ARBA" id="ARBA00022692"/>
    </source>
</evidence>
<feature type="transmembrane region" description="Helical" evidence="8">
    <location>
        <begin position="77"/>
        <end position="95"/>
    </location>
</feature>
<keyword evidence="3 9" id="KW-0808">Transferase</keyword>
<dbReference type="AlphaFoldDB" id="A0A1T5D098"/>
<dbReference type="KEGG" id="asx:CDL62_16015"/>
<feature type="transmembrane region" description="Helical" evidence="8">
    <location>
        <begin position="220"/>
        <end position="237"/>
    </location>
</feature>
<reference evidence="10" key="1">
    <citation type="submission" date="2017-02" db="EMBL/GenBank/DDBJ databases">
        <authorList>
            <person name="Varghese N."/>
            <person name="Submissions S."/>
        </authorList>
    </citation>
    <scope>NUCLEOTIDE SEQUENCE [LARGE SCALE GENOMIC DNA]</scope>
    <source>
        <strain evidence="10">DSM 24412</strain>
    </source>
</reference>
<feature type="transmembrane region" description="Helical" evidence="8">
    <location>
        <begin position="138"/>
        <end position="158"/>
    </location>
</feature>
<dbReference type="Proteomes" id="UP000191055">
    <property type="component" value="Unassembled WGS sequence"/>
</dbReference>
<feature type="transmembrane region" description="Helical" evidence="8">
    <location>
        <begin position="296"/>
        <end position="324"/>
    </location>
</feature>
<dbReference type="Pfam" id="PF00953">
    <property type="entry name" value="Glycos_transf_4"/>
    <property type="match status" value="1"/>
</dbReference>
<dbReference type="STRING" id="889453.SAMN03080601_00934"/>
<sequence length="368" mass="41409">MNNYTIILQILSAGLLSFILVFISIPTILKVSYSKNLFDVPNRRRVHKENVPTLGGLAIFFGIIFTYLFYLDWFDHRAIPFLIPALLIVFSIGIKDDIMVTAPIMKLLGQLLAAFIIVGFGDLRITDFHGFFGLQPDYFVSMSFTIVFVVFIINGFNLIDGVDGLAAVTGIISTAAFSFWFFINGDHAMPVLGAILIGSLLAFLYFNVFSRTQKIFMGDTGSLLIGFIVSVFAIRFMEYNAESVRSALTYTMTSAPAVALGILIVPIIDTIRVFFFRISKGQSPFVADKRHIHHRMLTLGFSHIQIAILLGSVNLIFIFLSYILRDFGMLKLLILNMVLGFLIFQVPSFAIGRRRKKMLRSKNRHKIV</sequence>
<evidence type="ECO:0000256" key="2">
    <source>
        <dbReference type="ARBA" id="ARBA00022475"/>
    </source>
</evidence>
<feature type="transmembrane region" description="Helical" evidence="8">
    <location>
        <begin position="107"/>
        <end position="126"/>
    </location>
</feature>
<evidence type="ECO:0000256" key="8">
    <source>
        <dbReference type="SAM" id="Phobius"/>
    </source>
</evidence>
<dbReference type="GO" id="GO:0044038">
    <property type="term" value="P:cell wall macromolecule biosynthetic process"/>
    <property type="evidence" value="ECO:0007669"/>
    <property type="project" value="TreeGrafter"/>
</dbReference>
<keyword evidence="7" id="KW-0479">Metal-binding</keyword>
<comment type="subcellular location">
    <subcellularLocation>
        <location evidence="1">Cell membrane</location>
        <topology evidence="1">Multi-pass membrane protein</topology>
    </subcellularLocation>
</comment>
<evidence type="ECO:0000256" key="3">
    <source>
        <dbReference type="ARBA" id="ARBA00022679"/>
    </source>
</evidence>
<feature type="transmembrane region" description="Helical" evidence="8">
    <location>
        <begin position="189"/>
        <end position="208"/>
    </location>
</feature>
<feature type="binding site" evidence="7">
    <location>
        <position position="157"/>
    </location>
    <ligand>
        <name>Mg(2+)</name>
        <dbReference type="ChEBI" id="CHEBI:18420"/>
    </ligand>
</feature>
<accession>A0A1T5D098</accession>
<keyword evidence="6 8" id="KW-0472">Membrane</keyword>
<comment type="cofactor">
    <cofactor evidence="7">
        <name>Mg(2+)</name>
        <dbReference type="ChEBI" id="CHEBI:18420"/>
    </cofactor>
</comment>
<feature type="transmembrane region" description="Helical" evidence="8">
    <location>
        <begin position="6"/>
        <end position="29"/>
    </location>
</feature>
<dbReference type="CDD" id="cd06853">
    <property type="entry name" value="GT_WecA_like"/>
    <property type="match status" value="1"/>
</dbReference>